<dbReference type="GO" id="GO:0005737">
    <property type="term" value="C:cytoplasm"/>
    <property type="evidence" value="ECO:0007669"/>
    <property type="project" value="UniProtKB-ARBA"/>
</dbReference>
<dbReference type="AlphaFoldDB" id="A0A1E8F1X0"/>
<dbReference type="InterPro" id="IPR053378">
    <property type="entry name" value="Prenyl_diphosphate_synthase"/>
</dbReference>
<dbReference type="InterPro" id="IPR033749">
    <property type="entry name" value="Polyprenyl_synt_CS"/>
</dbReference>
<evidence type="ECO:0000256" key="7">
    <source>
        <dbReference type="ARBA" id="ARBA00022842"/>
    </source>
</evidence>
<dbReference type="Pfam" id="PF00348">
    <property type="entry name" value="polyprenyl_synt"/>
    <property type="match status" value="1"/>
</dbReference>
<dbReference type="GO" id="GO:0004337">
    <property type="term" value="F:(2E,6E)-farnesyl diphosphate synthase activity"/>
    <property type="evidence" value="ECO:0007669"/>
    <property type="project" value="UniProtKB-EC"/>
</dbReference>
<gene>
    <name evidence="13" type="ORF">CLOACE_02040</name>
</gene>
<dbReference type="EMBL" id="LZFO01000002">
    <property type="protein sequence ID" value="OFI07600.1"/>
    <property type="molecule type" value="Genomic_DNA"/>
</dbReference>
<dbReference type="GO" id="GO:0046872">
    <property type="term" value="F:metal ion binding"/>
    <property type="evidence" value="ECO:0007669"/>
    <property type="project" value="UniProtKB-KW"/>
</dbReference>
<dbReference type="EC" id="2.5.1.10" evidence="3"/>
<dbReference type="PROSITE" id="PS00444">
    <property type="entry name" value="POLYPRENYL_SYNTHASE_2"/>
    <property type="match status" value="1"/>
</dbReference>
<dbReference type="STRING" id="1121290.CLAOCE_02040"/>
<reference evidence="13 14" key="1">
    <citation type="submission" date="2016-06" db="EMBL/GenBank/DDBJ databases">
        <title>Genome sequence of Clostridium acetireducens DSM 10703.</title>
        <authorList>
            <person name="Poehlein A."/>
            <person name="Fluechter S."/>
            <person name="Duerre P."/>
            <person name="Daniel R."/>
        </authorList>
    </citation>
    <scope>NUCLEOTIDE SEQUENCE [LARGE SCALE GENOMIC DNA]</scope>
    <source>
        <strain evidence="13 14">DSM 10703</strain>
    </source>
</reference>
<dbReference type="PANTHER" id="PTHR43281">
    <property type="entry name" value="FARNESYL DIPHOSPHATE SYNTHASE"/>
    <property type="match status" value="1"/>
</dbReference>
<dbReference type="InterPro" id="IPR000092">
    <property type="entry name" value="Polyprenyl_synt"/>
</dbReference>
<dbReference type="NCBIfam" id="NF045485">
    <property type="entry name" value="FPPsyn"/>
    <property type="match status" value="1"/>
</dbReference>
<evidence type="ECO:0000256" key="11">
    <source>
        <dbReference type="ARBA" id="ARBA00049399"/>
    </source>
</evidence>
<keyword evidence="14" id="KW-1185">Reference proteome</keyword>
<keyword evidence="7" id="KW-0460">Magnesium</keyword>
<dbReference type="OrthoDB" id="9805316at2"/>
<sequence>MTCIKKIKSNIDMWLENYFENKGTYNKKIYEAMNYSLNIGGKRIRPLLMILTYSMYKDNYKEIIPVAGAVEMIHTYSLIHDDLPCMDNDDLRRGKPTNHKVFGEAIALLAGDGLLSEAMNVIINYCSYKDIEAIEACKVIFNAAGTEGMVGGQTVDILSENKEISKEELQYMHKKKTGAIIKSSIIAGAILGKAPKKDINDLSLYGEKLGLAFQIRDDILDVIGTTEELGKQAKKDEIDEKTNYITVYGLEKCQYLCEKLTDECIDILNKIPKDTSKLKEITNTLLYRKK</sequence>
<dbReference type="PATRIC" id="fig|1121290.3.peg.207"/>
<evidence type="ECO:0000313" key="13">
    <source>
        <dbReference type="EMBL" id="OFI07600.1"/>
    </source>
</evidence>
<comment type="cofactor">
    <cofactor evidence="1">
        <name>Mg(2+)</name>
        <dbReference type="ChEBI" id="CHEBI:18420"/>
    </cofactor>
</comment>
<comment type="catalytic activity">
    <reaction evidence="11">
        <text>isopentenyl diphosphate + (2E)-geranyl diphosphate = (2E,6E)-farnesyl diphosphate + diphosphate</text>
        <dbReference type="Rhea" id="RHEA:19361"/>
        <dbReference type="ChEBI" id="CHEBI:33019"/>
        <dbReference type="ChEBI" id="CHEBI:58057"/>
        <dbReference type="ChEBI" id="CHEBI:128769"/>
        <dbReference type="ChEBI" id="CHEBI:175763"/>
        <dbReference type="EC" id="2.5.1.10"/>
    </reaction>
</comment>
<evidence type="ECO:0000256" key="3">
    <source>
        <dbReference type="ARBA" id="ARBA00012439"/>
    </source>
</evidence>
<dbReference type="PANTHER" id="PTHR43281:SF1">
    <property type="entry name" value="FARNESYL DIPHOSPHATE SYNTHASE"/>
    <property type="match status" value="1"/>
</dbReference>
<keyword evidence="5 12" id="KW-0808">Transferase</keyword>
<dbReference type="InterPro" id="IPR008949">
    <property type="entry name" value="Isoprenoid_synthase_dom_sf"/>
</dbReference>
<evidence type="ECO:0000256" key="12">
    <source>
        <dbReference type="RuleBase" id="RU004466"/>
    </source>
</evidence>
<evidence type="ECO:0000256" key="1">
    <source>
        <dbReference type="ARBA" id="ARBA00001946"/>
    </source>
</evidence>
<keyword evidence="6" id="KW-0479">Metal-binding</keyword>
<dbReference type="CDD" id="cd00685">
    <property type="entry name" value="Trans_IPPS_HT"/>
    <property type="match status" value="1"/>
</dbReference>
<evidence type="ECO:0000256" key="10">
    <source>
        <dbReference type="ARBA" id="ARBA00032873"/>
    </source>
</evidence>
<comment type="caution">
    <text evidence="13">The sequence shown here is derived from an EMBL/GenBank/DDBJ whole genome shotgun (WGS) entry which is preliminary data.</text>
</comment>
<protein>
    <recommendedName>
        <fullName evidence="4">Farnesyl diphosphate synthase</fullName>
        <ecNumber evidence="3">2.5.1.10</ecNumber>
    </recommendedName>
    <alternativeName>
        <fullName evidence="10">(2E,6E)-farnesyl diphosphate synthase</fullName>
    </alternativeName>
    <alternativeName>
        <fullName evidence="9">Geranyltranstransferase</fullName>
    </alternativeName>
</protein>
<evidence type="ECO:0000256" key="5">
    <source>
        <dbReference type="ARBA" id="ARBA00022679"/>
    </source>
</evidence>
<accession>A0A1E8F1X0</accession>
<dbReference type="SUPFAM" id="SSF48576">
    <property type="entry name" value="Terpenoid synthases"/>
    <property type="match status" value="1"/>
</dbReference>
<name>A0A1E8F1X0_9CLOT</name>
<proteinExistence type="inferred from homology"/>
<organism evidence="13 14">
    <name type="scientific">Clostridium acetireducens DSM 10703</name>
    <dbReference type="NCBI Taxonomy" id="1121290"/>
    <lineage>
        <taxon>Bacteria</taxon>
        <taxon>Bacillati</taxon>
        <taxon>Bacillota</taxon>
        <taxon>Clostridia</taxon>
        <taxon>Eubacteriales</taxon>
        <taxon>Clostridiaceae</taxon>
        <taxon>Clostridium</taxon>
    </lineage>
</organism>
<evidence type="ECO:0000256" key="9">
    <source>
        <dbReference type="ARBA" id="ARBA00032380"/>
    </source>
</evidence>
<dbReference type="RefSeq" id="WP_070109177.1">
    <property type="nucleotide sequence ID" value="NZ_LZFO01000002.1"/>
</dbReference>
<dbReference type="FunFam" id="1.10.600.10:FF:000001">
    <property type="entry name" value="Geranylgeranyl diphosphate synthase"/>
    <property type="match status" value="1"/>
</dbReference>
<evidence type="ECO:0000256" key="8">
    <source>
        <dbReference type="ARBA" id="ARBA00023229"/>
    </source>
</evidence>
<dbReference type="GO" id="GO:0016114">
    <property type="term" value="P:terpenoid biosynthetic process"/>
    <property type="evidence" value="ECO:0007669"/>
    <property type="project" value="UniProtKB-ARBA"/>
</dbReference>
<dbReference type="Proteomes" id="UP000175744">
    <property type="component" value="Unassembled WGS sequence"/>
</dbReference>
<evidence type="ECO:0000256" key="6">
    <source>
        <dbReference type="ARBA" id="ARBA00022723"/>
    </source>
</evidence>
<dbReference type="SFLD" id="SFLDG01017">
    <property type="entry name" value="Polyprenyl_Transferase_Like"/>
    <property type="match status" value="1"/>
</dbReference>
<dbReference type="PROSITE" id="PS00723">
    <property type="entry name" value="POLYPRENYL_SYNTHASE_1"/>
    <property type="match status" value="1"/>
</dbReference>
<comment type="similarity">
    <text evidence="2 12">Belongs to the FPP/GGPP synthase family.</text>
</comment>
<keyword evidence="8" id="KW-0414">Isoprene biosynthesis</keyword>
<evidence type="ECO:0000256" key="2">
    <source>
        <dbReference type="ARBA" id="ARBA00006706"/>
    </source>
</evidence>
<evidence type="ECO:0000313" key="14">
    <source>
        <dbReference type="Proteomes" id="UP000175744"/>
    </source>
</evidence>
<dbReference type="SFLD" id="SFLDS00005">
    <property type="entry name" value="Isoprenoid_Synthase_Type_I"/>
    <property type="match status" value="1"/>
</dbReference>
<evidence type="ECO:0000256" key="4">
    <source>
        <dbReference type="ARBA" id="ARBA00015100"/>
    </source>
</evidence>
<dbReference type="Gene3D" id="1.10.600.10">
    <property type="entry name" value="Farnesyl Diphosphate Synthase"/>
    <property type="match status" value="1"/>
</dbReference>